<feature type="zinc finger region" evidence="16">
    <location>
        <begin position="27"/>
        <end position="63"/>
    </location>
</feature>
<evidence type="ECO:0000256" key="16">
    <source>
        <dbReference type="HAMAP-Rule" id="MF_04006"/>
    </source>
</evidence>
<dbReference type="GO" id="GO:0052150">
    <property type="term" value="P:symbiont-mediated perturbation of host apoptosis"/>
    <property type="evidence" value="ECO:0007669"/>
    <property type="project" value="UniProtKB-KW"/>
</dbReference>
<evidence type="ECO:0000256" key="11">
    <source>
        <dbReference type="ARBA" id="ARBA00023159"/>
    </source>
</evidence>
<dbReference type="Proteomes" id="UP000290043">
    <property type="component" value="Segment"/>
</dbReference>
<keyword evidence="4 16" id="KW-0945">Host-virus interaction</keyword>
<name>A0A2D2ALU2_9PAPI</name>
<dbReference type="GO" id="GO:0039648">
    <property type="term" value="P:symbiont-mediated perturbation of host ubiquitin-like protein modification"/>
    <property type="evidence" value="ECO:0007669"/>
    <property type="project" value="UniProtKB-UniRule"/>
</dbReference>
<evidence type="ECO:0000256" key="2">
    <source>
        <dbReference type="ARBA" id="ARBA00022518"/>
    </source>
</evidence>
<feature type="zinc finger region" evidence="16">
    <location>
        <begin position="100"/>
        <end position="136"/>
    </location>
</feature>
<gene>
    <name evidence="16 18" type="primary">E6</name>
</gene>
<keyword evidence="12 16" id="KW-0804">Transcription</keyword>
<dbReference type="SUPFAM" id="SSF161229">
    <property type="entry name" value="E6 C-terminal domain-like"/>
    <property type="match status" value="2"/>
</dbReference>
<protein>
    <recommendedName>
        <fullName evidence="16 17">Protein E6</fullName>
    </recommendedName>
</protein>
<dbReference type="GO" id="GO:0042025">
    <property type="term" value="C:host cell nucleus"/>
    <property type="evidence" value="ECO:0007669"/>
    <property type="project" value="UniProtKB-SubCell"/>
</dbReference>
<dbReference type="GO" id="GO:0030430">
    <property type="term" value="C:host cell cytoplasm"/>
    <property type="evidence" value="ECO:0007669"/>
    <property type="project" value="UniProtKB-SubCell"/>
</dbReference>
<dbReference type="Gene3D" id="3.30.240.40">
    <property type="entry name" value="E6 early regulatory protein"/>
    <property type="match status" value="2"/>
</dbReference>
<dbReference type="GO" id="GO:0006355">
    <property type="term" value="P:regulation of DNA-templated transcription"/>
    <property type="evidence" value="ECO:0007669"/>
    <property type="project" value="UniProtKB-UniRule"/>
</dbReference>
<dbReference type="InterPro" id="IPR001334">
    <property type="entry name" value="E6"/>
</dbReference>
<dbReference type="HAMAP" id="MF_04006">
    <property type="entry name" value="HPV_E6"/>
    <property type="match status" value="1"/>
</dbReference>
<keyword evidence="14 16" id="KW-0899">Viral immunoevasion</keyword>
<proteinExistence type="inferred from homology"/>
<comment type="similarity">
    <text evidence="1 16 17">Belongs to the papillomaviridae E6 protein family.</text>
</comment>
<dbReference type="GO" id="GO:0003677">
    <property type="term" value="F:DNA binding"/>
    <property type="evidence" value="ECO:0007669"/>
    <property type="project" value="UniProtKB-UniRule"/>
</dbReference>
<evidence type="ECO:0000256" key="6">
    <source>
        <dbReference type="ARBA" id="ARBA00022723"/>
    </source>
</evidence>
<dbReference type="GO" id="GO:0052170">
    <property type="term" value="P:symbiont-mediated suppression of host innate immune response"/>
    <property type="evidence" value="ECO:0007669"/>
    <property type="project" value="UniProtKB-KW"/>
</dbReference>
<dbReference type="GO" id="GO:0006351">
    <property type="term" value="P:DNA-templated transcription"/>
    <property type="evidence" value="ECO:0007669"/>
    <property type="project" value="UniProtKB-UniRule"/>
</dbReference>
<evidence type="ECO:0000256" key="7">
    <source>
        <dbReference type="ARBA" id="ARBA00022771"/>
    </source>
</evidence>
<dbReference type="EMBL" id="MF588727">
    <property type="protein sequence ID" value="ATQ38428.1"/>
    <property type="molecule type" value="Genomic_DNA"/>
</dbReference>
<keyword evidence="6 16" id="KW-0479">Metal-binding</keyword>
<keyword evidence="5 16" id="KW-1090">Inhibition of host innate immune response by virus</keyword>
<organism evidence="18">
    <name type="scientific">Gammapapillomavirus 15</name>
    <dbReference type="NCBI Taxonomy" id="1513260"/>
    <lineage>
        <taxon>Viruses</taxon>
        <taxon>Monodnaviria</taxon>
        <taxon>Shotokuvirae</taxon>
        <taxon>Cossaviricota</taxon>
        <taxon>Papovaviricetes</taxon>
        <taxon>Zurhausenvirales</taxon>
        <taxon>Papillomaviridae</taxon>
        <taxon>Firstpapillomavirinae</taxon>
        <taxon>Gammapapillomavirus</taxon>
    </lineage>
</organism>
<keyword evidence="9 16" id="KW-0805">Transcription regulation</keyword>
<sequence>MAEYFPRSLDEYCRFYQIDFFDLRLPCIFCKFYTSLQDLGNFYIKRLSIVWRGNRPFACCMRCIRHSAVYEREQYCQCFVNCAVLDAVVGKPLHEIVIRCISCYALLDYAEKIDAFNAERAVFLVRGHWRTECRECVQKE</sequence>
<dbReference type="Pfam" id="PF00518">
    <property type="entry name" value="E6"/>
    <property type="match status" value="1"/>
</dbReference>
<evidence type="ECO:0000256" key="12">
    <source>
        <dbReference type="ARBA" id="ARBA00023163"/>
    </source>
</evidence>
<comment type="function">
    <text evidence="16">Plays a major role in the induction and maintenance of cellular transformation. E6 associates with host UBE3A/E6-AP ubiquitin-protein ligase and modulates its activity. Protects host keratinocytes from apoptosis by mediating the degradation of host BAK1. May also inhibit host immune response.</text>
</comment>
<keyword evidence="10 16" id="KW-0238">DNA-binding</keyword>
<dbReference type="GO" id="GO:0039502">
    <property type="term" value="P:symbiont-mediated suppression of host type I interferon-mediated signaling pathway"/>
    <property type="evidence" value="ECO:0007669"/>
    <property type="project" value="UniProtKB-UniRule"/>
</dbReference>
<evidence type="ECO:0000256" key="3">
    <source>
        <dbReference type="ARBA" id="ARBA00022562"/>
    </source>
</evidence>
<comment type="subcellular location">
    <subcellularLocation>
        <location evidence="16 17">Host cytoplasm</location>
    </subcellularLocation>
    <subcellularLocation>
        <location evidence="16 17">Host nucleus</location>
    </subcellularLocation>
</comment>
<evidence type="ECO:0000256" key="17">
    <source>
        <dbReference type="RuleBase" id="RU363123"/>
    </source>
</evidence>
<evidence type="ECO:0000256" key="1">
    <source>
        <dbReference type="ARBA" id="ARBA00006346"/>
    </source>
</evidence>
<keyword evidence="7 16" id="KW-0863">Zinc-finger</keyword>
<accession>A0A2D2ALU2</accession>
<evidence type="ECO:0000256" key="5">
    <source>
        <dbReference type="ARBA" id="ARBA00022632"/>
    </source>
</evidence>
<keyword evidence="11 16" id="KW-0010">Activator</keyword>
<keyword evidence="15 16" id="KW-1119">Modulation of host cell apoptosis by virus</keyword>
<evidence type="ECO:0000256" key="13">
    <source>
        <dbReference type="ARBA" id="ARBA00023200"/>
    </source>
</evidence>
<comment type="caution">
    <text evidence="16">Lacks conserved residue(s) required for the propagation of feature annotation.</text>
</comment>
<evidence type="ECO:0000256" key="14">
    <source>
        <dbReference type="ARBA" id="ARBA00023280"/>
    </source>
</evidence>
<dbReference type="GO" id="GO:0008270">
    <property type="term" value="F:zinc ion binding"/>
    <property type="evidence" value="ECO:0007669"/>
    <property type="project" value="UniProtKB-KW"/>
</dbReference>
<keyword evidence="3 16" id="KW-1048">Host nucleus</keyword>
<evidence type="ECO:0000256" key="10">
    <source>
        <dbReference type="ARBA" id="ARBA00023125"/>
    </source>
</evidence>
<dbReference type="InterPro" id="IPR038575">
    <property type="entry name" value="E6_sf"/>
</dbReference>
<keyword evidence="13 16" id="KW-1035">Host cytoplasm</keyword>
<evidence type="ECO:0000313" key="18">
    <source>
        <dbReference type="EMBL" id="ATQ38428.1"/>
    </source>
</evidence>
<reference evidence="18" key="1">
    <citation type="journal article" date="2018" name="MSphere">
        <title>Metagenomic Discovery of 83 New Human Papillomavirus Types in Patients with Immunodeficiency.</title>
        <authorList>
            <person name="Pastrana D.V."/>
            <person name="Peretti A."/>
            <person name="Welch N.L."/>
            <person name="Borgogna C."/>
            <person name="Olivero C."/>
            <person name="Badolato R."/>
            <person name="Notarangelo L.D."/>
            <person name="Gariglio M."/>
            <person name="FitzGerald P.C."/>
            <person name="McIntosh C.E."/>
            <person name="Reeves J."/>
            <person name="Starrett G.J."/>
            <person name="Bliskovsky V."/>
            <person name="Velez D."/>
            <person name="Brownell I."/>
            <person name="Yarchoan R."/>
            <person name="Wyvill K.M."/>
            <person name="Uldrick T.S."/>
            <person name="Maldarelli F."/>
            <person name="Lisco A."/>
            <person name="Sereti I."/>
            <person name="Gonzalez C.M."/>
            <person name="Androphy E.J."/>
            <person name="McBride A.A."/>
            <person name="Van Doorslaer K."/>
            <person name="Garcia F."/>
            <person name="Dvoretzky I."/>
            <person name="Liu J.S."/>
            <person name="Han J."/>
            <person name="Murphy P.M."/>
            <person name="McDermott D.H."/>
            <person name="Buck C.B."/>
        </authorList>
    </citation>
    <scope>NUCLEOTIDE SEQUENCE</scope>
    <source>
        <strain evidence="18">Gamma15_wg1c09</strain>
    </source>
</reference>
<evidence type="ECO:0000256" key="4">
    <source>
        <dbReference type="ARBA" id="ARBA00022581"/>
    </source>
</evidence>
<keyword evidence="8 16" id="KW-0862">Zinc</keyword>
<evidence type="ECO:0000256" key="15">
    <source>
        <dbReference type="ARBA" id="ARBA00023323"/>
    </source>
</evidence>
<evidence type="ECO:0000256" key="8">
    <source>
        <dbReference type="ARBA" id="ARBA00022833"/>
    </source>
</evidence>
<comment type="subunit">
    <text evidence="16">Forms homodimers. Interacts with ubiquitin-protein ligase UBE3A/E6-AP; this interaction stimulates UBE3A ubiquitin activity. Interacts with host BAK1.</text>
</comment>
<keyword evidence="2 16" id="KW-0244">Early protein</keyword>
<evidence type="ECO:0000256" key="9">
    <source>
        <dbReference type="ARBA" id="ARBA00023015"/>
    </source>
</evidence>